<proteinExistence type="predicted"/>
<reference evidence="2 3" key="1">
    <citation type="submission" date="2023-01" db="EMBL/GenBank/DDBJ databases">
        <title>Analysis of 21 Apiospora genomes using comparative genomics revels a genus with tremendous synthesis potential of carbohydrate active enzymes and secondary metabolites.</title>
        <authorList>
            <person name="Sorensen T."/>
        </authorList>
    </citation>
    <scope>NUCLEOTIDE SEQUENCE [LARGE SCALE GENOMIC DNA]</scope>
    <source>
        <strain evidence="2 3">CBS 24483</strain>
    </source>
</reference>
<organism evidence="2 3">
    <name type="scientific">Apiospora aurea</name>
    <dbReference type="NCBI Taxonomy" id="335848"/>
    <lineage>
        <taxon>Eukaryota</taxon>
        <taxon>Fungi</taxon>
        <taxon>Dikarya</taxon>
        <taxon>Ascomycota</taxon>
        <taxon>Pezizomycotina</taxon>
        <taxon>Sordariomycetes</taxon>
        <taxon>Xylariomycetidae</taxon>
        <taxon>Amphisphaeriales</taxon>
        <taxon>Apiosporaceae</taxon>
        <taxon>Apiospora</taxon>
    </lineage>
</organism>
<keyword evidence="1" id="KW-0732">Signal</keyword>
<keyword evidence="3" id="KW-1185">Reference proteome</keyword>
<feature type="chain" id="PRO_5045286190" evidence="1">
    <location>
        <begin position="21"/>
        <end position="359"/>
    </location>
</feature>
<accession>A0ABR1QNL1</accession>
<dbReference type="RefSeq" id="XP_066703460.1">
    <property type="nucleotide sequence ID" value="XM_066840833.1"/>
</dbReference>
<evidence type="ECO:0000313" key="3">
    <source>
        <dbReference type="Proteomes" id="UP001391051"/>
    </source>
</evidence>
<dbReference type="GeneID" id="92073895"/>
<evidence type="ECO:0000313" key="2">
    <source>
        <dbReference type="EMBL" id="KAK7959757.1"/>
    </source>
</evidence>
<sequence length="359" mass="38002">MYKTLALLPFLLLGGRVVEAKPCLTCTPDTDNATDTTAETSFATVVSEITETNTVAVTTTETATRTTTGTETTTIVITSTIIPDFDPKTLRRTNVMVNPDLRRALGPLGKDLPPLRALPGRDSRRGLPLSIISASAAATVSLPAEQVTQTTQANSTVSLATTVTQIRTVAVTEVVSQTLTMPLTSTVDQTSINTAHETTTTGVVQTQATTVTTTVLPGPTSGILRASGSQFDGSYVKLSTDRLVTFKSQQAASNAFLDYFGQLHIGSLFGLTDTDGTSLLKFRIALDPEFAVDFYVTCASGSGTGLLTCTRERDGIVSPGQVYFQQCSSEVTGTSDGVFASSQKTLEGCTNFDFVMEEL</sequence>
<protein>
    <submittedName>
        <fullName evidence="2">Uncharacterized protein</fullName>
    </submittedName>
</protein>
<dbReference type="Proteomes" id="UP001391051">
    <property type="component" value="Unassembled WGS sequence"/>
</dbReference>
<dbReference type="EMBL" id="JAQQWE010000003">
    <property type="protein sequence ID" value="KAK7959757.1"/>
    <property type="molecule type" value="Genomic_DNA"/>
</dbReference>
<name>A0ABR1QNL1_9PEZI</name>
<gene>
    <name evidence="2" type="ORF">PG986_004611</name>
</gene>
<feature type="signal peptide" evidence="1">
    <location>
        <begin position="1"/>
        <end position="20"/>
    </location>
</feature>
<comment type="caution">
    <text evidence="2">The sequence shown here is derived from an EMBL/GenBank/DDBJ whole genome shotgun (WGS) entry which is preliminary data.</text>
</comment>
<evidence type="ECO:0000256" key="1">
    <source>
        <dbReference type="SAM" id="SignalP"/>
    </source>
</evidence>